<sequence>MKFISTNEAPAAIGPYSQAVVANGFIYTSGQIALTPEGVMAADDVENQTHQVMKNLFYVLEAAGAHFNDVIKTTIFLADMNDFEKVNAIYAHYFGTHKPVRSTVAVKTLPKNALVEIDCIAIAGADYTY</sequence>
<gene>
    <name evidence="2" type="ORF">PF327_01020</name>
</gene>
<proteinExistence type="inferred from homology"/>
<comment type="caution">
    <text evidence="2">The sequence shown here is derived from an EMBL/GenBank/DDBJ whole genome shotgun (WGS) entry which is preliminary data.</text>
</comment>
<dbReference type="Proteomes" id="UP001169066">
    <property type="component" value="Unassembled WGS sequence"/>
</dbReference>
<evidence type="ECO:0000313" key="2">
    <source>
        <dbReference type="EMBL" id="MDM5262784.1"/>
    </source>
</evidence>
<dbReference type="SUPFAM" id="SSF55298">
    <property type="entry name" value="YjgF-like"/>
    <property type="match status" value="1"/>
</dbReference>
<dbReference type="PROSITE" id="PS01094">
    <property type="entry name" value="UPF0076"/>
    <property type="match status" value="1"/>
</dbReference>
<dbReference type="InterPro" id="IPR006175">
    <property type="entry name" value="YjgF/YER057c/UK114"/>
</dbReference>
<dbReference type="PANTHER" id="PTHR11803">
    <property type="entry name" value="2-IMINOBUTANOATE/2-IMINOPROPANOATE DEAMINASE RIDA"/>
    <property type="match status" value="1"/>
</dbReference>
<dbReference type="InterPro" id="IPR006056">
    <property type="entry name" value="RidA"/>
</dbReference>
<dbReference type="InterPro" id="IPR035959">
    <property type="entry name" value="RutC-like_sf"/>
</dbReference>
<evidence type="ECO:0000256" key="1">
    <source>
        <dbReference type="ARBA" id="ARBA00010552"/>
    </source>
</evidence>
<dbReference type="EMBL" id="JAQIBC010000001">
    <property type="protein sequence ID" value="MDM5262784.1"/>
    <property type="molecule type" value="Genomic_DNA"/>
</dbReference>
<dbReference type="InterPro" id="IPR019897">
    <property type="entry name" value="RidA_CS"/>
</dbReference>
<reference evidence="2" key="1">
    <citation type="submission" date="2023-01" db="EMBL/GenBank/DDBJ databases">
        <title>Sulfurovum sp. XTW-4 genome assembly.</title>
        <authorList>
            <person name="Wang J."/>
        </authorList>
    </citation>
    <scope>NUCLEOTIDE SEQUENCE</scope>
    <source>
        <strain evidence="2">XTW-4</strain>
    </source>
</reference>
<comment type="similarity">
    <text evidence="1">Belongs to the RutC family.</text>
</comment>
<dbReference type="PANTHER" id="PTHR11803:SF58">
    <property type="entry name" value="PROTEIN HMF1-RELATED"/>
    <property type="match status" value="1"/>
</dbReference>
<dbReference type="NCBIfam" id="TIGR00004">
    <property type="entry name" value="Rid family detoxifying hydrolase"/>
    <property type="match status" value="1"/>
</dbReference>
<dbReference type="CDD" id="cd00448">
    <property type="entry name" value="YjgF_YER057c_UK114_family"/>
    <property type="match status" value="1"/>
</dbReference>
<name>A0ABT7QPG9_9BACT</name>
<accession>A0ABT7QPG9</accession>
<dbReference type="RefSeq" id="WP_008243938.1">
    <property type="nucleotide sequence ID" value="NZ_JAQIBC010000001.1"/>
</dbReference>
<organism evidence="2 3">
    <name type="scientific">Sulfurovum xiamenensis</name>
    <dbReference type="NCBI Taxonomy" id="3019066"/>
    <lineage>
        <taxon>Bacteria</taxon>
        <taxon>Pseudomonadati</taxon>
        <taxon>Campylobacterota</taxon>
        <taxon>Epsilonproteobacteria</taxon>
        <taxon>Campylobacterales</taxon>
        <taxon>Sulfurovaceae</taxon>
        <taxon>Sulfurovum</taxon>
    </lineage>
</organism>
<dbReference type="Gene3D" id="3.30.1330.40">
    <property type="entry name" value="RutC-like"/>
    <property type="match status" value="1"/>
</dbReference>
<dbReference type="Pfam" id="PF01042">
    <property type="entry name" value="Ribonuc_L-PSP"/>
    <property type="match status" value="1"/>
</dbReference>
<protein>
    <submittedName>
        <fullName evidence="2">RidA family protein</fullName>
    </submittedName>
</protein>
<evidence type="ECO:0000313" key="3">
    <source>
        <dbReference type="Proteomes" id="UP001169066"/>
    </source>
</evidence>
<keyword evidence="3" id="KW-1185">Reference proteome</keyword>